<feature type="compositionally biased region" description="Basic and acidic residues" evidence="1">
    <location>
        <begin position="1"/>
        <end position="14"/>
    </location>
</feature>
<feature type="region of interest" description="Disordered" evidence="1">
    <location>
        <begin position="1"/>
        <end position="24"/>
    </location>
</feature>
<dbReference type="AlphaFoldDB" id="A0A9P6IQK7"/>
<proteinExistence type="predicted"/>
<evidence type="ECO:0000313" key="3">
    <source>
        <dbReference type="Proteomes" id="UP000738359"/>
    </source>
</evidence>
<organism evidence="2 3">
    <name type="scientific">Mortierella alpina</name>
    <name type="common">Oleaginous fungus</name>
    <name type="synonym">Mortierella renispora</name>
    <dbReference type="NCBI Taxonomy" id="64518"/>
    <lineage>
        <taxon>Eukaryota</taxon>
        <taxon>Fungi</taxon>
        <taxon>Fungi incertae sedis</taxon>
        <taxon>Mucoromycota</taxon>
        <taxon>Mortierellomycotina</taxon>
        <taxon>Mortierellomycetes</taxon>
        <taxon>Mortierellales</taxon>
        <taxon>Mortierellaceae</taxon>
        <taxon>Mortierella</taxon>
    </lineage>
</organism>
<evidence type="ECO:0000313" key="2">
    <source>
        <dbReference type="EMBL" id="KAF9944496.1"/>
    </source>
</evidence>
<dbReference type="EMBL" id="JAAAHY010002421">
    <property type="protein sequence ID" value="KAF9944496.1"/>
    <property type="molecule type" value="Genomic_DNA"/>
</dbReference>
<sequence>MCRSALREEARQEQGRGVGLEQLEHKRQLAEEGVDRRFPVGEHVAKVGRGQGDDACDEQAQGADPRPSDEVVDDHTT</sequence>
<feature type="non-terminal residue" evidence="2">
    <location>
        <position position="77"/>
    </location>
</feature>
<feature type="region of interest" description="Disordered" evidence="1">
    <location>
        <begin position="46"/>
        <end position="77"/>
    </location>
</feature>
<dbReference type="Proteomes" id="UP000738359">
    <property type="component" value="Unassembled WGS sequence"/>
</dbReference>
<evidence type="ECO:0000256" key="1">
    <source>
        <dbReference type="SAM" id="MobiDB-lite"/>
    </source>
</evidence>
<feature type="compositionally biased region" description="Basic and acidic residues" evidence="1">
    <location>
        <begin position="66"/>
        <end position="77"/>
    </location>
</feature>
<name>A0A9P6IQK7_MORAP</name>
<reference evidence="2" key="1">
    <citation type="journal article" date="2020" name="Fungal Divers.">
        <title>Resolving the Mortierellaceae phylogeny through synthesis of multi-gene phylogenetics and phylogenomics.</title>
        <authorList>
            <person name="Vandepol N."/>
            <person name="Liber J."/>
            <person name="Desiro A."/>
            <person name="Na H."/>
            <person name="Kennedy M."/>
            <person name="Barry K."/>
            <person name="Grigoriev I.V."/>
            <person name="Miller A.N."/>
            <person name="O'Donnell K."/>
            <person name="Stajich J.E."/>
            <person name="Bonito G."/>
        </authorList>
    </citation>
    <scope>NUCLEOTIDE SEQUENCE</scope>
    <source>
        <strain evidence="2">CK1249</strain>
    </source>
</reference>
<keyword evidence="3" id="KW-1185">Reference proteome</keyword>
<accession>A0A9P6IQK7</accession>
<protein>
    <submittedName>
        <fullName evidence="2">Uncharacterized protein</fullName>
    </submittedName>
</protein>
<comment type="caution">
    <text evidence="2">The sequence shown here is derived from an EMBL/GenBank/DDBJ whole genome shotgun (WGS) entry which is preliminary data.</text>
</comment>
<gene>
    <name evidence="2" type="ORF">BGZ70_004593</name>
</gene>